<dbReference type="Proteomes" id="UP000032180">
    <property type="component" value="Chromosome 6"/>
</dbReference>
<dbReference type="CDD" id="cd01837">
    <property type="entry name" value="SGNH_plant_lipase_like"/>
    <property type="match status" value="5"/>
</dbReference>
<dbReference type="GO" id="GO:0016788">
    <property type="term" value="F:hydrolase activity, acting on ester bonds"/>
    <property type="evidence" value="ECO:0007669"/>
    <property type="project" value="InterPro"/>
</dbReference>
<evidence type="ECO:0000313" key="6">
    <source>
        <dbReference type="Proteomes" id="UP000032180"/>
    </source>
</evidence>
<keyword evidence="2" id="KW-0378">Hydrolase</keyword>
<comment type="similarity">
    <text evidence="1">Belongs to the 'GDSL' lipolytic enzyme family.</text>
</comment>
<proteinExistence type="inferred from homology"/>
<reference evidence="5" key="3">
    <citation type="submission" date="2015-04" db="UniProtKB">
        <authorList>
            <consortium name="EnsemblPlants"/>
        </authorList>
    </citation>
    <scope>IDENTIFICATION</scope>
</reference>
<dbReference type="HOGENOM" id="CLU_236157_0_0_1"/>
<evidence type="ECO:0000256" key="2">
    <source>
        <dbReference type="ARBA" id="ARBA00022801"/>
    </source>
</evidence>
<dbReference type="Gene3D" id="3.40.50.1110">
    <property type="entry name" value="SGNH hydrolase"/>
    <property type="match status" value="5"/>
</dbReference>
<keyword evidence="3" id="KW-0443">Lipid metabolism</keyword>
<reference evidence="6" key="2">
    <citation type="submission" date="2013-12" db="EMBL/GenBank/DDBJ databases">
        <authorList>
            <person name="Yu Y."/>
            <person name="Lee S."/>
            <person name="de Baynast K."/>
            <person name="Wissotski M."/>
            <person name="Liu L."/>
            <person name="Talag J."/>
            <person name="Goicoechea J."/>
            <person name="Angelova A."/>
            <person name="Jetty R."/>
            <person name="Kudrna D."/>
            <person name="Golser W."/>
            <person name="Rivera L."/>
            <person name="Zhang J."/>
            <person name="Wing R."/>
        </authorList>
    </citation>
    <scope>NUCLEOTIDE SEQUENCE</scope>
</reference>
<evidence type="ECO:0000256" key="1">
    <source>
        <dbReference type="ARBA" id="ARBA00008668"/>
    </source>
</evidence>
<sequence>MEMTSRSSVNVRLCLLMMIVAQQLTGGDAGGDQMRRQAAAVYVLGDSTLDVGNNNYLPGKDVFRANKPYNGIDYPGSIPTGRFSNGYNVADFIAMKLGFRESPPPYLSLLQGPSARNLTLAVTALTKGVSFASGGAGILDTTYAGKCIPLSTQLRSMEATRAAMVAKAGTAAVAKHLAHSFFLIGIGSNDMFVFAAALAQQNRTAASPAEVAAFYASLAATYSAAITDLYAMGARNFAVINVGLVGCVPYVRVLSTPVAGACDGGLNRLAAGFDDALATLLADLAGKLPGFAYSVADSHLLGEIAFAADPAASGYTNVDAACCGVGRLNAEGDCQVGATLCPDRDKWAFWDRAHPSQRANKVAAEAYFDGPAQLTKPINFRQLTKAAAMVLKSSGRSVVRLLCLTTIIFQVQLSGGQLQERQVAAVYVLGDSTVDVGNNNYLQNAFKGNIPYYGIDHPGKPAGRYSNGYNVADFIAIKLGFKESPPPYLSLVLLQGPDDPNVQILAATALTKGVNFASGSAGILDFINFGRTLPLSTQLRLMETTKAAMVANAGAGAVAAHLAQSIFLLSIGNNDIGGYTAWLTRHNLTGAAATQPEVIAAFYADLITTYAAAITYLHGTIGARKFAVINAAQVGCVPVARVLSTPVAGACNGSINGLAAGFNDALTALLVDLAGKLPGFAYSLADSYLLGEVEFSDPIASGYTSVEAACCGFGKLNAEGDCQVGATLCPDRDKWVFWDRFHLSQKPCMVSAEAYYDGPAQFTRPINFSQLARITIASTMDMKSSSSSSSSVVHLLCLTMMLPIIFQLRLSSGQLQERQVPAMYVLGDSTLDVGNNNYVPGQDLFRANMPYYGIDHPGKPTGRYSNGYIIADFIAMKLGFRESPQPYLSLLQAGPTPNLTLAVTALTTGISFASGGAGILDLTVIIQSRALLNLGKSIPLSTQLRFMDATRAAMVSNVGAGAVAAHLARSFFLIGIGNNDMFGFAAVLASQNRTAAATPPEVAAAFYATLLTTYSAAITDLYAIGARKFAVINAGLVGCVPSARVRSTPLGACDGGLNALAAGFNDALATLLVDLAGKLPGFAYSLADSYLLGEIEFSDPIASGYTSVDAACCGVGRLNADGDCQVGAMVCPDRDKWVFWDRFHLSQKPNMISAESYYDGPAHGRSVVRLLCLTMMLPIIFQVQLSSGQQRQVAAVYVLGDSTVDVGNNNYLQNAFKGNMPYYGIDYPGSIPTGRYSNGYNVADFIAMKLGFRESPPPYLSLVLLQEPDDPNLQFLAVTALTKGVNFASGGAGILDFINKGRTLQLSTQLRFMETTKAAMVAKVGAVAVAAHLAQSIFLLSIGNNDIISGLDTWLALHNRTAATPPDVAAFYAELITTYSAAITHLHGIGARKFAVINVGLFGCAPSSRVRSNPVGSCDGGLNRLAAGFNDALATLLVNLAGKLPGFAYSLADSYLLGEIAFTDPIASGYTSVDAACCGVGKLNAEGDCQVGAMLCPDRDRWVFWDSFHLSQKPNMISAEAYYDGPAQERESTYYKRLDMVSLEKRSVMAVSLIAMICTQMVLGAVAGVEPSKIIRQVPAVYVFGDSTLDVGNNNYLPGKDVPKANKPYYGIDFPGSKPTGRFSNGYNAADFVGAGILDSTNAGGNIPLSKQVIYFNSTKAEMVSKVGPGRVRELLAKSFFLFGVGSNDMFAFARAQQKQNRSATPAEVKAFYTSLISNYSAAITELYGMGARKMGIINVGPVGCVPSVRVSNATGGCNVGLNQLAAGFDAALATLMSGLAARLPGLAYSIADSFALTQITFSNPAAAGYANADSACCGAGRLGAEGACQRGASLCVDRDRFVFWDSVHPSQQSNKLGAKAYFDGPAQFTSPISFKQLASYKSS</sequence>
<accession>A0A0D9WU97</accession>
<name>A0A0D9WU97_9ORYZ</name>
<evidence type="ECO:0000256" key="3">
    <source>
        <dbReference type="ARBA" id="ARBA00022963"/>
    </source>
</evidence>
<dbReference type="InterPro" id="IPR001087">
    <property type="entry name" value="GDSL"/>
</dbReference>
<dbReference type="STRING" id="77586.A0A0D9WU97"/>
<organism evidence="5 6">
    <name type="scientific">Leersia perrieri</name>
    <dbReference type="NCBI Taxonomy" id="77586"/>
    <lineage>
        <taxon>Eukaryota</taxon>
        <taxon>Viridiplantae</taxon>
        <taxon>Streptophyta</taxon>
        <taxon>Embryophyta</taxon>
        <taxon>Tracheophyta</taxon>
        <taxon>Spermatophyta</taxon>
        <taxon>Magnoliopsida</taxon>
        <taxon>Liliopsida</taxon>
        <taxon>Poales</taxon>
        <taxon>Poaceae</taxon>
        <taxon>BOP clade</taxon>
        <taxon>Oryzoideae</taxon>
        <taxon>Oryzeae</taxon>
        <taxon>Oryzinae</taxon>
        <taxon>Leersia</taxon>
    </lineage>
</organism>
<evidence type="ECO:0008006" key="7">
    <source>
        <dbReference type="Google" id="ProtNLM"/>
    </source>
</evidence>
<feature type="signal peptide" evidence="4">
    <location>
        <begin position="1"/>
        <end position="29"/>
    </location>
</feature>
<dbReference type="EnsemblPlants" id="LPERR06G23320.1">
    <property type="protein sequence ID" value="LPERR06G23320.1"/>
    <property type="gene ID" value="LPERR06G23320"/>
</dbReference>
<keyword evidence="4" id="KW-0732">Signal</keyword>
<dbReference type="PANTHER" id="PTHR45648:SF148">
    <property type="entry name" value="OS06G0725200 PROTEIN"/>
    <property type="match status" value="1"/>
</dbReference>
<evidence type="ECO:0000256" key="4">
    <source>
        <dbReference type="SAM" id="SignalP"/>
    </source>
</evidence>
<dbReference type="InterPro" id="IPR036514">
    <property type="entry name" value="SGNH_hydro_sf"/>
</dbReference>
<reference evidence="5 6" key="1">
    <citation type="submission" date="2012-08" db="EMBL/GenBank/DDBJ databases">
        <title>Oryza genome evolution.</title>
        <authorList>
            <person name="Wing R.A."/>
        </authorList>
    </citation>
    <scope>NUCLEOTIDE SEQUENCE</scope>
</reference>
<dbReference type="InterPro" id="IPR035669">
    <property type="entry name" value="SGNH_plant_lipase-like"/>
</dbReference>
<dbReference type="FunFam" id="3.40.50.1110:FF:000003">
    <property type="entry name" value="GDSL esterase/lipase APG"/>
    <property type="match status" value="4"/>
</dbReference>
<dbReference type="Gramene" id="LPERR06G23320.1">
    <property type="protein sequence ID" value="LPERR06G23320.1"/>
    <property type="gene ID" value="LPERR06G23320"/>
</dbReference>
<evidence type="ECO:0000313" key="5">
    <source>
        <dbReference type="EnsemblPlants" id="LPERR06G23320.1"/>
    </source>
</evidence>
<dbReference type="Pfam" id="PF00657">
    <property type="entry name" value="Lipase_GDSL"/>
    <property type="match status" value="5"/>
</dbReference>
<feature type="chain" id="PRO_5002349209" description="GDSL esterase/lipase" evidence="4">
    <location>
        <begin position="30"/>
        <end position="1884"/>
    </location>
</feature>
<protein>
    <recommendedName>
        <fullName evidence="7">GDSL esterase/lipase</fullName>
    </recommendedName>
</protein>
<keyword evidence="3" id="KW-0442">Lipid degradation</keyword>
<dbReference type="GO" id="GO:0016042">
    <property type="term" value="P:lipid catabolic process"/>
    <property type="evidence" value="ECO:0007669"/>
    <property type="project" value="UniProtKB-KW"/>
</dbReference>
<dbReference type="PANTHER" id="PTHR45648">
    <property type="entry name" value="GDSL LIPASE/ACYLHYDROLASE FAMILY PROTEIN (AFU_ORTHOLOGUE AFUA_4G14700)"/>
    <property type="match status" value="1"/>
</dbReference>
<keyword evidence="6" id="KW-1185">Reference proteome</keyword>
<dbReference type="InterPro" id="IPR051058">
    <property type="entry name" value="GDSL_Est/Lipase"/>
</dbReference>
<dbReference type="eggNOG" id="KOG0017">
    <property type="taxonomic scope" value="Eukaryota"/>
</dbReference>